<evidence type="ECO:0000256" key="11">
    <source>
        <dbReference type="SAM" id="MobiDB-lite"/>
    </source>
</evidence>
<organism evidence="14 15">
    <name type="scientific">Alteromonas arenosi</name>
    <dbReference type="NCBI Taxonomy" id="3055817"/>
    <lineage>
        <taxon>Bacteria</taxon>
        <taxon>Pseudomonadati</taxon>
        <taxon>Pseudomonadota</taxon>
        <taxon>Gammaproteobacteria</taxon>
        <taxon>Alteromonadales</taxon>
        <taxon>Alteromonadaceae</taxon>
        <taxon>Alteromonas/Salinimonas group</taxon>
        <taxon>Alteromonas</taxon>
    </lineage>
</organism>
<evidence type="ECO:0000256" key="3">
    <source>
        <dbReference type="ARBA" id="ARBA00022452"/>
    </source>
</evidence>
<dbReference type="InterPro" id="IPR003367">
    <property type="entry name" value="Thrombospondin_3-like_rpt"/>
</dbReference>
<dbReference type="Gene3D" id="3.30.1330.60">
    <property type="entry name" value="OmpA-like domain"/>
    <property type="match status" value="1"/>
</dbReference>
<keyword evidence="15" id="KW-1185">Reference proteome</keyword>
<dbReference type="InterPro" id="IPR011250">
    <property type="entry name" value="OMP/PagP_B-barrel"/>
</dbReference>
<keyword evidence="3" id="KW-1134">Transmembrane beta strand</keyword>
<keyword evidence="7" id="KW-0626">Porin</keyword>
<proteinExistence type="predicted"/>
<feature type="chain" id="PRO_5046351790" evidence="12">
    <location>
        <begin position="29"/>
        <end position="408"/>
    </location>
</feature>
<dbReference type="Gene3D" id="4.10.1080.10">
    <property type="entry name" value="TSP type-3 repeat"/>
    <property type="match status" value="1"/>
</dbReference>
<sequence length="408" mass="44347">MLKMTINSKVAKTLASCAVAAAITAPVAAEHDAPAYERWAGGFIEYYSADNDKPEPNGYFDEGYGFGGEIGWRFDPHWAARVELAFLEIDADPNRPFGMDEDGHSYGIDAVYFLDNDAAYVFGGLRQQSLDITYRMAAAGIGKHWDFNDRVKIITEAQAFHDFGEGFNDYAVKLGFAYTFGETPKPVSRDKDSDGDGVMDSRDQCPNTPRGTAVDANGCNNDLDGDGVLNSQDQCPNTPPGTAVDVRGCALAKDSDNDGVPDDIDQCPDSLPGDRVDETGCVIFEEKDLSVSLNVLFANNSAEVTNPDDAQIREFAEFLQRFVNTSAVIEGHTSAVGRAEYNLALSERRAQAVKDLLVNSYGIDEGRLTAVGFGETQLLDSSNTAEAHRINRRIEAQVSATVKEKVTE</sequence>
<dbReference type="RefSeq" id="WP_289362968.1">
    <property type="nucleotide sequence ID" value="NZ_JAUCBP010000001.1"/>
</dbReference>
<evidence type="ECO:0000256" key="4">
    <source>
        <dbReference type="ARBA" id="ARBA00022692"/>
    </source>
</evidence>
<dbReference type="PANTHER" id="PTHR30329">
    <property type="entry name" value="STATOR ELEMENT OF FLAGELLAR MOTOR COMPLEX"/>
    <property type="match status" value="1"/>
</dbReference>
<name>A0ABT7SSE2_9ALTE</name>
<evidence type="ECO:0000259" key="13">
    <source>
        <dbReference type="PROSITE" id="PS51123"/>
    </source>
</evidence>
<evidence type="ECO:0000256" key="5">
    <source>
        <dbReference type="ARBA" id="ARBA00022729"/>
    </source>
</evidence>
<dbReference type="InterPro" id="IPR036737">
    <property type="entry name" value="OmpA-like_sf"/>
</dbReference>
<dbReference type="PROSITE" id="PS51123">
    <property type="entry name" value="OMPA_2"/>
    <property type="match status" value="1"/>
</dbReference>
<dbReference type="SUPFAM" id="SSF56925">
    <property type="entry name" value="OMPA-like"/>
    <property type="match status" value="1"/>
</dbReference>
<evidence type="ECO:0000256" key="8">
    <source>
        <dbReference type="ARBA" id="ARBA00023136"/>
    </source>
</evidence>
<feature type="domain" description="OmpA-like" evidence="13">
    <location>
        <begin position="284"/>
        <end position="402"/>
    </location>
</feature>
<reference evidence="14 15" key="1">
    <citation type="submission" date="2023-06" db="EMBL/GenBank/DDBJ databases">
        <title>Alteromonas sp. ASW11-36 isolated from intertidal sand.</title>
        <authorList>
            <person name="Li Y."/>
        </authorList>
    </citation>
    <scope>NUCLEOTIDE SEQUENCE [LARGE SCALE GENOMIC DNA]</scope>
    <source>
        <strain evidence="14 15">ASW11-36</strain>
    </source>
</reference>
<dbReference type="SUPFAM" id="SSF103647">
    <property type="entry name" value="TSP type-3 repeat"/>
    <property type="match status" value="1"/>
</dbReference>
<evidence type="ECO:0000313" key="15">
    <source>
        <dbReference type="Proteomes" id="UP001234343"/>
    </source>
</evidence>
<evidence type="ECO:0000256" key="6">
    <source>
        <dbReference type="ARBA" id="ARBA00023065"/>
    </source>
</evidence>
<dbReference type="Pfam" id="PF00691">
    <property type="entry name" value="OmpA"/>
    <property type="match status" value="1"/>
</dbReference>
<dbReference type="PANTHER" id="PTHR30329:SF21">
    <property type="entry name" value="LIPOPROTEIN YIAD-RELATED"/>
    <property type="match status" value="1"/>
</dbReference>
<keyword evidence="9" id="KW-0998">Cell outer membrane</keyword>
<gene>
    <name evidence="14" type="ORF">QTP81_00445</name>
</gene>
<dbReference type="Pfam" id="PF13505">
    <property type="entry name" value="OMP_b-brl"/>
    <property type="match status" value="1"/>
</dbReference>
<keyword evidence="5 12" id="KW-0732">Signal</keyword>
<dbReference type="Gene3D" id="2.40.160.20">
    <property type="match status" value="1"/>
</dbReference>
<dbReference type="InterPro" id="IPR028974">
    <property type="entry name" value="TSP_type-3_rpt"/>
</dbReference>
<dbReference type="CDD" id="cd07185">
    <property type="entry name" value="OmpA_C-like"/>
    <property type="match status" value="1"/>
</dbReference>
<comment type="caution">
    <text evidence="14">The sequence shown here is derived from an EMBL/GenBank/DDBJ whole genome shotgun (WGS) entry which is preliminary data.</text>
</comment>
<evidence type="ECO:0000256" key="1">
    <source>
        <dbReference type="ARBA" id="ARBA00004571"/>
    </source>
</evidence>
<comment type="subcellular location">
    <subcellularLocation>
        <location evidence="1">Cell outer membrane</location>
        <topology evidence="1">Multi-pass membrane protein</topology>
    </subcellularLocation>
</comment>
<keyword evidence="4" id="KW-0812">Transmembrane</keyword>
<dbReference type="PRINTS" id="PR01021">
    <property type="entry name" value="OMPADOMAIN"/>
</dbReference>
<dbReference type="InterPro" id="IPR006665">
    <property type="entry name" value="OmpA-like"/>
</dbReference>
<evidence type="ECO:0000256" key="9">
    <source>
        <dbReference type="ARBA" id="ARBA00023237"/>
    </source>
</evidence>
<accession>A0ABT7SSE2</accession>
<keyword evidence="6" id="KW-0406">Ion transport</keyword>
<evidence type="ECO:0000256" key="7">
    <source>
        <dbReference type="ARBA" id="ARBA00023114"/>
    </source>
</evidence>
<protein>
    <submittedName>
        <fullName evidence="14">OmpA family protein</fullName>
    </submittedName>
</protein>
<dbReference type="InterPro" id="IPR027385">
    <property type="entry name" value="Beta-barrel_OMP"/>
</dbReference>
<evidence type="ECO:0000256" key="12">
    <source>
        <dbReference type="SAM" id="SignalP"/>
    </source>
</evidence>
<dbReference type="Proteomes" id="UP001234343">
    <property type="component" value="Unassembled WGS sequence"/>
</dbReference>
<feature type="compositionally biased region" description="Basic and acidic residues" evidence="11">
    <location>
        <begin position="187"/>
        <end position="203"/>
    </location>
</feature>
<dbReference type="Pfam" id="PF02412">
    <property type="entry name" value="TSP_3"/>
    <property type="match status" value="3"/>
</dbReference>
<dbReference type="EMBL" id="JAUCBP010000001">
    <property type="protein sequence ID" value="MDM7859070.1"/>
    <property type="molecule type" value="Genomic_DNA"/>
</dbReference>
<evidence type="ECO:0000256" key="2">
    <source>
        <dbReference type="ARBA" id="ARBA00022448"/>
    </source>
</evidence>
<feature type="region of interest" description="Disordered" evidence="11">
    <location>
        <begin position="185"/>
        <end position="213"/>
    </location>
</feature>
<evidence type="ECO:0000256" key="10">
    <source>
        <dbReference type="PROSITE-ProRule" id="PRU00473"/>
    </source>
</evidence>
<keyword evidence="8 10" id="KW-0472">Membrane</keyword>
<dbReference type="SUPFAM" id="SSF103088">
    <property type="entry name" value="OmpA-like"/>
    <property type="match status" value="1"/>
</dbReference>
<dbReference type="InterPro" id="IPR050330">
    <property type="entry name" value="Bact_OuterMem_StrucFunc"/>
</dbReference>
<keyword evidence="2" id="KW-0813">Transport</keyword>
<dbReference type="InterPro" id="IPR006664">
    <property type="entry name" value="OMP_bac"/>
</dbReference>
<feature type="signal peptide" evidence="12">
    <location>
        <begin position="1"/>
        <end position="28"/>
    </location>
</feature>
<evidence type="ECO:0000313" key="14">
    <source>
        <dbReference type="EMBL" id="MDM7859070.1"/>
    </source>
</evidence>